<comment type="caution">
    <text evidence="2">The sequence shown here is derived from an EMBL/GenBank/DDBJ whole genome shotgun (WGS) entry which is preliminary data.</text>
</comment>
<dbReference type="OrthoDB" id="2381657at2"/>
<feature type="transmembrane region" description="Helical" evidence="1">
    <location>
        <begin position="108"/>
        <end position="127"/>
    </location>
</feature>
<dbReference type="Proteomes" id="UP000053750">
    <property type="component" value="Unassembled WGS sequence"/>
</dbReference>
<sequence>MVNPMKTVTKVRAGSPLLYGLAVAAIWLGAGALLLSLTLRFTGMQEANLPLIAQITHAVAALAGGFACGRKAGRKGWHYGGTLGIVYALIIVSIGFLAADAPLSKDTWMLFAFAVPAGAFGGMFGVGTGR</sequence>
<dbReference type="RefSeq" id="WP_036581800.1">
    <property type="nucleotide sequence ID" value="NZ_KK082137.1"/>
</dbReference>
<evidence type="ECO:0000256" key="1">
    <source>
        <dbReference type="SAM" id="Phobius"/>
    </source>
</evidence>
<keyword evidence="1" id="KW-1133">Transmembrane helix</keyword>
<feature type="transmembrane region" description="Helical" evidence="1">
    <location>
        <begin position="16"/>
        <end position="39"/>
    </location>
</feature>
<keyword evidence="1" id="KW-0812">Transmembrane</keyword>
<feature type="transmembrane region" description="Helical" evidence="1">
    <location>
        <begin position="76"/>
        <end position="96"/>
    </location>
</feature>
<proteinExistence type="predicted"/>
<protein>
    <recommendedName>
        <fullName evidence="4">TIGR04086 family membrane protein</fullName>
    </recommendedName>
</protein>
<evidence type="ECO:0008006" key="4">
    <source>
        <dbReference type="Google" id="ProtNLM"/>
    </source>
</evidence>
<dbReference type="Pfam" id="PF12670">
    <property type="entry name" value="DUF3792"/>
    <property type="match status" value="1"/>
</dbReference>
<accession>A0A9W5RYJ8</accession>
<feature type="transmembrane region" description="Helical" evidence="1">
    <location>
        <begin position="51"/>
        <end position="69"/>
    </location>
</feature>
<gene>
    <name evidence="2" type="ORF">BG53_09040</name>
</gene>
<organism evidence="2 3">
    <name type="scientific">Paenibacillus darwinianus</name>
    <dbReference type="NCBI Taxonomy" id="1380763"/>
    <lineage>
        <taxon>Bacteria</taxon>
        <taxon>Bacillati</taxon>
        <taxon>Bacillota</taxon>
        <taxon>Bacilli</taxon>
        <taxon>Bacillales</taxon>
        <taxon>Paenibacillaceae</taxon>
        <taxon>Paenibacillus</taxon>
    </lineage>
</organism>
<evidence type="ECO:0000313" key="3">
    <source>
        <dbReference type="Proteomes" id="UP000053750"/>
    </source>
</evidence>
<reference evidence="2 3" key="1">
    <citation type="submission" date="2014-02" db="EMBL/GenBank/DDBJ databases">
        <title>Genome sequence of Paenibacillus darwinianus reveals adaptive mechanisms for survival in Antarctic soils.</title>
        <authorList>
            <person name="Dsouza M."/>
            <person name="Taylor M.W."/>
            <person name="Turner S.J."/>
            <person name="Aislabie J."/>
        </authorList>
    </citation>
    <scope>NUCLEOTIDE SEQUENCE [LARGE SCALE GENOMIC DNA]</scope>
    <source>
        <strain evidence="2 3">CE1</strain>
    </source>
</reference>
<dbReference type="AlphaFoldDB" id="A0A9W5RYJ8"/>
<dbReference type="EMBL" id="JFHU01000234">
    <property type="protein sequence ID" value="EXX85259.1"/>
    <property type="molecule type" value="Genomic_DNA"/>
</dbReference>
<evidence type="ECO:0000313" key="2">
    <source>
        <dbReference type="EMBL" id="EXX85259.1"/>
    </source>
</evidence>
<name>A0A9W5RYJ8_9BACL</name>
<dbReference type="InterPro" id="IPR023804">
    <property type="entry name" value="DUF3792_TM"/>
</dbReference>
<keyword evidence="3" id="KW-1185">Reference proteome</keyword>
<keyword evidence="1" id="KW-0472">Membrane</keyword>
<dbReference type="NCBIfam" id="TIGR04086">
    <property type="entry name" value="TIGR04086_membr"/>
    <property type="match status" value="1"/>
</dbReference>